<gene>
    <name evidence="6" type="ORF">DFR59_11038</name>
</gene>
<evidence type="ECO:0000313" key="7">
    <source>
        <dbReference type="Proteomes" id="UP000255326"/>
    </source>
</evidence>
<evidence type="ECO:0000313" key="6">
    <source>
        <dbReference type="EMBL" id="RDI41037.1"/>
    </source>
</evidence>
<sequence length="104" mass="11470">MESNKALSALCYFSIFFAGFLLPLIVFFVSSDPEVKKHAKSSFLSHIIPLAAVPFMLAALIFDQQAFQPDGGFPVFIIVSLIVSFILTVSVVVWNVYKGIKVLI</sequence>
<keyword evidence="2 5" id="KW-0812">Transmembrane</keyword>
<dbReference type="OrthoDB" id="2328241at2"/>
<evidence type="ECO:0000256" key="2">
    <source>
        <dbReference type="ARBA" id="ARBA00022692"/>
    </source>
</evidence>
<dbReference type="InterPro" id="IPR019109">
    <property type="entry name" value="MamF_MmsF"/>
</dbReference>
<name>A0A370GBF9_9BACI</name>
<protein>
    <submittedName>
        <fullName evidence="6">Uncharacterized protein DUF4870</fullName>
    </submittedName>
</protein>
<feature type="transmembrane region" description="Helical" evidence="5">
    <location>
        <begin position="41"/>
        <end position="62"/>
    </location>
</feature>
<dbReference type="Pfam" id="PF09685">
    <property type="entry name" value="MamF_MmsF"/>
    <property type="match status" value="1"/>
</dbReference>
<comment type="subcellular location">
    <subcellularLocation>
        <location evidence="1">Membrane</location>
        <topology evidence="1">Multi-pass membrane protein</topology>
    </subcellularLocation>
</comment>
<keyword evidence="4 5" id="KW-0472">Membrane</keyword>
<evidence type="ECO:0000256" key="5">
    <source>
        <dbReference type="SAM" id="Phobius"/>
    </source>
</evidence>
<dbReference type="RefSeq" id="WP_114746318.1">
    <property type="nucleotide sequence ID" value="NZ_QQAY01000010.1"/>
</dbReference>
<reference evidence="6 7" key="1">
    <citation type="submission" date="2018-07" db="EMBL/GenBank/DDBJ databases">
        <title>Genomic Encyclopedia of Type Strains, Phase IV (KMG-IV): sequencing the most valuable type-strain genomes for metagenomic binning, comparative biology and taxonomic classification.</title>
        <authorList>
            <person name="Goeker M."/>
        </authorList>
    </citation>
    <scope>NUCLEOTIDE SEQUENCE [LARGE SCALE GENOMIC DNA]</scope>
    <source>
        <strain evidence="6 7">DSM 25281</strain>
    </source>
</reference>
<feature type="transmembrane region" description="Helical" evidence="5">
    <location>
        <begin position="74"/>
        <end position="97"/>
    </location>
</feature>
<keyword evidence="3 5" id="KW-1133">Transmembrane helix</keyword>
<evidence type="ECO:0000256" key="4">
    <source>
        <dbReference type="ARBA" id="ARBA00023136"/>
    </source>
</evidence>
<dbReference type="Proteomes" id="UP000255326">
    <property type="component" value="Unassembled WGS sequence"/>
</dbReference>
<dbReference type="EMBL" id="QQAY01000010">
    <property type="protein sequence ID" value="RDI41037.1"/>
    <property type="molecule type" value="Genomic_DNA"/>
</dbReference>
<comment type="caution">
    <text evidence="6">The sequence shown here is derived from an EMBL/GenBank/DDBJ whole genome shotgun (WGS) entry which is preliminary data.</text>
</comment>
<organism evidence="6 7">
    <name type="scientific">Falsibacillus pallidus</name>
    <dbReference type="NCBI Taxonomy" id="493781"/>
    <lineage>
        <taxon>Bacteria</taxon>
        <taxon>Bacillati</taxon>
        <taxon>Bacillota</taxon>
        <taxon>Bacilli</taxon>
        <taxon>Bacillales</taxon>
        <taxon>Bacillaceae</taxon>
        <taxon>Falsibacillus</taxon>
    </lineage>
</organism>
<feature type="transmembrane region" description="Helical" evidence="5">
    <location>
        <begin position="6"/>
        <end position="29"/>
    </location>
</feature>
<dbReference type="AlphaFoldDB" id="A0A370GBF9"/>
<proteinExistence type="predicted"/>
<evidence type="ECO:0000256" key="1">
    <source>
        <dbReference type="ARBA" id="ARBA00004141"/>
    </source>
</evidence>
<accession>A0A370GBF9</accession>
<keyword evidence="7" id="KW-1185">Reference proteome</keyword>
<evidence type="ECO:0000256" key="3">
    <source>
        <dbReference type="ARBA" id="ARBA00022989"/>
    </source>
</evidence>